<keyword evidence="1" id="KW-0347">Helicase</keyword>
<dbReference type="Proteomes" id="UP000294678">
    <property type="component" value="Unassembled WGS sequence"/>
</dbReference>
<keyword evidence="2" id="KW-1185">Reference proteome</keyword>
<keyword evidence="1" id="KW-0378">Hydrolase</keyword>
<reference evidence="1 2" key="1">
    <citation type="submission" date="2019-03" db="EMBL/GenBank/DDBJ databases">
        <title>Genomic Encyclopedia of Type Strains, Phase IV (KMG-IV): sequencing the most valuable type-strain genomes for metagenomic binning, comparative biology and taxonomic classification.</title>
        <authorList>
            <person name="Goeker M."/>
        </authorList>
    </citation>
    <scope>NUCLEOTIDE SEQUENCE [LARGE SCALE GENOMIC DNA]</scope>
    <source>
        <strain evidence="1 2">DSM 100055</strain>
    </source>
</reference>
<evidence type="ECO:0000313" key="2">
    <source>
        <dbReference type="Proteomes" id="UP000294678"/>
    </source>
</evidence>
<comment type="caution">
    <text evidence="1">The sequence shown here is derived from an EMBL/GenBank/DDBJ whole genome shotgun (WGS) entry which is preliminary data.</text>
</comment>
<keyword evidence="1" id="KW-0067">ATP-binding</keyword>
<proteinExistence type="predicted"/>
<dbReference type="AlphaFoldDB" id="A0AA46DX20"/>
<keyword evidence="1" id="KW-0547">Nucleotide-binding</keyword>
<organism evidence="1 2">
    <name type="scientific">Hypnocyclicus thermotrophus</name>
    <dbReference type="NCBI Taxonomy" id="1627895"/>
    <lineage>
        <taxon>Bacteria</taxon>
        <taxon>Fusobacteriati</taxon>
        <taxon>Fusobacteriota</taxon>
        <taxon>Fusobacteriia</taxon>
        <taxon>Fusobacteriales</taxon>
        <taxon>Fusobacteriaceae</taxon>
        <taxon>Hypnocyclicus</taxon>
    </lineage>
</organism>
<sequence length="81" mass="9200">MKENIKKTGICPICNNVMSKNNRTGEYFCEICNEAYVKRATCNKCGKEVELLSACGALQFFCNTCNELKSKKSVNLFFKKK</sequence>
<dbReference type="Gene3D" id="2.10.290.10">
    <property type="entry name" value="YfgJ-like"/>
    <property type="match status" value="1"/>
</dbReference>
<protein>
    <submittedName>
        <fullName evidence="1">Replication restart DNA helicase PriA</fullName>
    </submittedName>
</protein>
<dbReference type="InterPro" id="IPR029037">
    <property type="entry name" value="DUF1407/YfgJ-like_sf"/>
</dbReference>
<dbReference type="InterPro" id="IPR010807">
    <property type="entry name" value="YfgJ-like"/>
</dbReference>
<gene>
    <name evidence="1" type="ORF">EV215_2028</name>
</gene>
<dbReference type="RefSeq" id="WP_134113878.1">
    <property type="nucleotide sequence ID" value="NZ_SOBG01000011.1"/>
</dbReference>
<evidence type="ECO:0000313" key="1">
    <source>
        <dbReference type="EMBL" id="TDT67350.1"/>
    </source>
</evidence>
<dbReference type="GO" id="GO:0004386">
    <property type="term" value="F:helicase activity"/>
    <property type="evidence" value="ECO:0007669"/>
    <property type="project" value="UniProtKB-KW"/>
</dbReference>
<dbReference type="SUPFAM" id="SSF161187">
    <property type="entry name" value="YfgJ-like"/>
    <property type="match status" value="1"/>
</dbReference>
<name>A0AA46DX20_9FUSO</name>
<dbReference type="Pfam" id="PF07191">
    <property type="entry name" value="Zn_ribbon_6"/>
    <property type="match status" value="1"/>
</dbReference>
<accession>A0AA46DX20</accession>
<dbReference type="EMBL" id="SOBG01000011">
    <property type="protein sequence ID" value="TDT67350.1"/>
    <property type="molecule type" value="Genomic_DNA"/>
</dbReference>